<accession>A0A2S2R157</accession>
<evidence type="ECO:0000313" key="1">
    <source>
        <dbReference type="EMBL" id="MBY83715.1"/>
    </source>
</evidence>
<sequence length="169" mass="20159">MRILNFTNQVEIDNQWVVSYSPFLSKTYNAHINVEFYSSMYSIKYIHKYINKCSNLAIFEVQKINKNDEIARHQMGRYISSNEAIWHNFSFSIHERDPSVQYHIAHLENVQRVYFTEENVFQRALEPSKTTLTEFFALCRKSDVFGQFAKTLLYSDVPRYFVWNKSGKK</sequence>
<organism evidence="1">
    <name type="scientific">Sipha flava</name>
    <name type="common">yellow sugarcane aphid</name>
    <dbReference type="NCBI Taxonomy" id="143950"/>
    <lineage>
        <taxon>Eukaryota</taxon>
        <taxon>Metazoa</taxon>
        <taxon>Ecdysozoa</taxon>
        <taxon>Arthropoda</taxon>
        <taxon>Hexapoda</taxon>
        <taxon>Insecta</taxon>
        <taxon>Pterygota</taxon>
        <taxon>Neoptera</taxon>
        <taxon>Paraneoptera</taxon>
        <taxon>Hemiptera</taxon>
        <taxon>Sternorrhyncha</taxon>
        <taxon>Aphidomorpha</taxon>
        <taxon>Aphidoidea</taxon>
        <taxon>Aphididae</taxon>
        <taxon>Sipha</taxon>
    </lineage>
</organism>
<protein>
    <submittedName>
        <fullName evidence="1">Uncharacterized protein</fullName>
    </submittedName>
</protein>
<gene>
    <name evidence="1" type="ORF">g.7108</name>
</gene>
<reference evidence="1" key="1">
    <citation type="submission" date="2018-04" db="EMBL/GenBank/DDBJ databases">
        <title>Transcriptome assembly of Sipha flava.</title>
        <authorList>
            <person name="Scully E.D."/>
            <person name="Geib S.M."/>
            <person name="Palmer N.A."/>
            <person name="Koch K."/>
            <person name="Bradshaw J."/>
            <person name="Heng-Moss T."/>
            <person name="Sarath G."/>
        </authorList>
    </citation>
    <scope>NUCLEOTIDE SEQUENCE</scope>
</reference>
<dbReference type="EMBL" id="GGMS01014512">
    <property type="protein sequence ID" value="MBY83715.1"/>
    <property type="molecule type" value="Transcribed_RNA"/>
</dbReference>
<name>A0A2S2R157_9HEMI</name>
<proteinExistence type="predicted"/>
<dbReference type="OrthoDB" id="6596361at2759"/>
<dbReference type="AlphaFoldDB" id="A0A2S2R157"/>